<dbReference type="AlphaFoldDB" id="A0A7W7AEJ3"/>
<proteinExistence type="predicted"/>
<dbReference type="EMBL" id="JACHOA010000009">
    <property type="protein sequence ID" value="MBB4615564.1"/>
    <property type="molecule type" value="Genomic_DNA"/>
</dbReference>
<protein>
    <submittedName>
        <fullName evidence="2">Uncharacterized protein</fullName>
    </submittedName>
</protein>
<dbReference type="RefSeq" id="WP_144907193.1">
    <property type="nucleotide sequence ID" value="NZ_JACHOA010000009.1"/>
</dbReference>
<evidence type="ECO:0000313" key="3">
    <source>
        <dbReference type="Proteomes" id="UP000538566"/>
    </source>
</evidence>
<feature type="chain" id="PRO_5030644265" evidence="1">
    <location>
        <begin position="23"/>
        <end position="244"/>
    </location>
</feature>
<keyword evidence="1" id="KW-0732">Signal</keyword>
<feature type="signal peptide" evidence="1">
    <location>
        <begin position="1"/>
        <end position="22"/>
    </location>
</feature>
<evidence type="ECO:0000313" key="2">
    <source>
        <dbReference type="EMBL" id="MBB4615564.1"/>
    </source>
</evidence>
<dbReference type="OrthoDB" id="7506853at2"/>
<accession>A0A7W7AEJ3</accession>
<reference evidence="2 3" key="1">
    <citation type="submission" date="2020-08" db="EMBL/GenBank/DDBJ databases">
        <title>Genomic Encyclopedia of Type Strains, Phase IV (KMG-IV): sequencing the most valuable type-strain genomes for metagenomic binning, comparative biology and taxonomic classification.</title>
        <authorList>
            <person name="Goeker M."/>
        </authorList>
    </citation>
    <scope>NUCLEOTIDE SEQUENCE [LARGE SCALE GENOMIC DNA]</scope>
    <source>
        <strain evidence="2 3">DSM 17507</strain>
    </source>
</reference>
<gene>
    <name evidence="2" type="ORF">GGR37_003860</name>
</gene>
<comment type="caution">
    <text evidence="2">The sequence shown here is derived from an EMBL/GenBank/DDBJ whole genome shotgun (WGS) entry which is preliminary data.</text>
</comment>
<dbReference type="Proteomes" id="UP000538566">
    <property type="component" value="Unassembled WGS sequence"/>
</dbReference>
<keyword evidence="3" id="KW-1185">Reference proteome</keyword>
<evidence type="ECO:0000256" key="1">
    <source>
        <dbReference type="SAM" id="SignalP"/>
    </source>
</evidence>
<sequence>MKAGLYIGIAALCLGQTGQAMAQEQAAPPAAPAASAGSTCELHVFPTENYIGFNSGLLSGFGIVGAVADQEAHKGRVATVKDLMKDYLGPDIQLAELEKINYRTRLGVQDWQVIIEPPTPSNEAVKADPVLKAKIKALNADLKAGKRITSSTNPCYAEFLLVSVFYFKAMMYGSNLLVGTQFRDFSKGGAPIISIGAVKNPLEVFPPKTPDMVEPAKAELRDAFAKDFIEWTEKKLKDDKAARK</sequence>
<name>A0A7W7AEJ3_9SPHN</name>
<organism evidence="2 3">
    <name type="scientific">Novosphingobium taihuense</name>
    <dbReference type="NCBI Taxonomy" id="260085"/>
    <lineage>
        <taxon>Bacteria</taxon>
        <taxon>Pseudomonadati</taxon>
        <taxon>Pseudomonadota</taxon>
        <taxon>Alphaproteobacteria</taxon>
        <taxon>Sphingomonadales</taxon>
        <taxon>Sphingomonadaceae</taxon>
        <taxon>Novosphingobium</taxon>
    </lineage>
</organism>